<dbReference type="InParanoid" id="A0A168M5V6"/>
<dbReference type="EMBL" id="LT552047">
    <property type="protein sequence ID" value="SAL98005.1"/>
    <property type="molecule type" value="Genomic_DNA"/>
</dbReference>
<protein>
    <submittedName>
        <fullName evidence="1">Uncharacterized protein</fullName>
    </submittedName>
</protein>
<name>A0A168M5V6_ABSGL</name>
<gene>
    <name evidence="1" type="primary">ABSGL_03532.1 scaffold 4609</name>
</gene>
<reference evidence="1" key="1">
    <citation type="submission" date="2016-04" db="EMBL/GenBank/DDBJ databases">
        <authorList>
            <person name="Evans L.H."/>
            <person name="Alamgir A."/>
            <person name="Owens N."/>
            <person name="Weber N.D."/>
            <person name="Virtaneva K."/>
            <person name="Barbian K."/>
            <person name="Babar A."/>
            <person name="Rosenke K."/>
        </authorList>
    </citation>
    <scope>NUCLEOTIDE SEQUENCE [LARGE SCALE GENOMIC DNA]</scope>
    <source>
        <strain evidence="1">CBS 101.48</strain>
    </source>
</reference>
<dbReference type="Proteomes" id="UP000078561">
    <property type="component" value="Unassembled WGS sequence"/>
</dbReference>
<dbReference type="AlphaFoldDB" id="A0A168M5V6"/>
<evidence type="ECO:0000313" key="1">
    <source>
        <dbReference type="EMBL" id="SAL98005.1"/>
    </source>
</evidence>
<dbReference type="OrthoDB" id="2435739at2759"/>
<evidence type="ECO:0000313" key="2">
    <source>
        <dbReference type="Proteomes" id="UP000078561"/>
    </source>
</evidence>
<dbReference type="STRING" id="4829.A0A168M5V6"/>
<proteinExistence type="predicted"/>
<accession>A0A168M5V6</accession>
<sequence>MTIGLETLLSMSPYTRTLNQRQYAELTPALCALMNKDWYFFPQVKNSTATMLAGVIMVNTLNGHAIMINTVEVFGRIKNVDLFWEPHGKLKGTIKQTSLPPTNIKTLYPCVWPVSIQNRDGKIIVIGTEVSSALVTSSIRLDCKEAPVIGSTVSGFDLNSINDSLSTKIYLDIESMNSSLAMINDTSTSHICNTNIIYQIRQLQSKFDHHSAYQLTRASGPLTRSHKCHPYSVFTLADHDASRTSVALLFRSIALLVLERGSAASLDKSVVQQYAMSSTGKNKEVMDNILDLYKQNDDKTISILGNLDLNKQLVILSDLLMPSIVAANATVAKYVAAVFN</sequence>
<keyword evidence="2" id="KW-1185">Reference proteome</keyword>
<organism evidence="1">
    <name type="scientific">Absidia glauca</name>
    <name type="common">Pin mould</name>
    <dbReference type="NCBI Taxonomy" id="4829"/>
    <lineage>
        <taxon>Eukaryota</taxon>
        <taxon>Fungi</taxon>
        <taxon>Fungi incertae sedis</taxon>
        <taxon>Mucoromycota</taxon>
        <taxon>Mucoromycotina</taxon>
        <taxon>Mucoromycetes</taxon>
        <taxon>Mucorales</taxon>
        <taxon>Cunninghamellaceae</taxon>
        <taxon>Absidia</taxon>
    </lineage>
</organism>